<dbReference type="Proteomes" id="UP001589609">
    <property type="component" value="Unassembled WGS sequence"/>
</dbReference>
<proteinExistence type="predicted"/>
<evidence type="ECO:0000259" key="1">
    <source>
        <dbReference type="Pfam" id="PF01979"/>
    </source>
</evidence>
<evidence type="ECO:0000313" key="3">
    <source>
        <dbReference type="Proteomes" id="UP001589609"/>
    </source>
</evidence>
<dbReference type="InterPro" id="IPR006680">
    <property type="entry name" value="Amidohydro-rel"/>
</dbReference>
<gene>
    <name evidence="2" type="ORF">ACFFMS_13785</name>
</gene>
<dbReference type="SUPFAM" id="SSF51338">
    <property type="entry name" value="Composite domain of metallo-dependent hydrolases"/>
    <property type="match status" value="1"/>
</dbReference>
<dbReference type="Gene3D" id="3.20.20.140">
    <property type="entry name" value="Metal-dependent hydrolases"/>
    <property type="match status" value="1"/>
</dbReference>
<dbReference type="InterPro" id="IPR011059">
    <property type="entry name" value="Metal-dep_hydrolase_composite"/>
</dbReference>
<evidence type="ECO:0000313" key="2">
    <source>
        <dbReference type="EMBL" id="MFB9759495.1"/>
    </source>
</evidence>
<dbReference type="CDD" id="cd01309">
    <property type="entry name" value="Met_dep_hydrolase_C"/>
    <property type="match status" value="1"/>
</dbReference>
<name>A0ABV5WFU6_9BACI</name>
<dbReference type="EMBL" id="JBHMAF010000073">
    <property type="protein sequence ID" value="MFB9759495.1"/>
    <property type="molecule type" value="Genomic_DNA"/>
</dbReference>
<accession>A0ABV5WFU6</accession>
<dbReference type="PANTHER" id="PTHR43135">
    <property type="entry name" value="ALPHA-D-RIBOSE 1-METHYLPHOSPHONATE 5-TRIPHOSPHATE DIPHOSPHATASE"/>
    <property type="match status" value="1"/>
</dbReference>
<organism evidence="2 3">
    <name type="scientific">Ectobacillus funiculus</name>
    <dbReference type="NCBI Taxonomy" id="137993"/>
    <lineage>
        <taxon>Bacteria</taxon>
        <taxon>Bacillati</taxon>
        <taxon>Bacillota</taxon>
        <taxon>Bacilli</taxon>
        <taxon>Bacillales</taxon>
        <taxon>Bacillaceae</taxon>
        <taxon>Ectobacillus</taxon>
    </lineage>
</organism>
<dbReference type="SUPFAM" id="SSF51556">
    <property type="entry name" value="Metallo-dependent hydrolases"/>
    <property type="match status" value="1"/>
</dbReference>
<dbReference type="RefSeq" id="WP_379949808.1">
    <property type="nucleotide sequence ID" value="NZ_JBHMAF010000073.1"/>
</dbReference>
<dbReference type="InterPro" id="IPR032466">
    <property type="entry name" value="Metal_Hydrolase"/>
</dbReference>
<protein>
    <submittedName>
        <fullName evidence="2">Amidohydrolase</fullName>
    </submittedName>
</protein>
<dbReference type="InterPro" id="IPR051781">
    <property type="entry name" value="Metallo-dep_Hydrolase"/>
</dbReference>
<comment type="caution">
    <text evidence="2">The sequence shown here is derived from an EMBL/GenBank/DDBJ whole genome shotgun (WGS) entry which is preliminary data.</text>
</comment>
<feature type="domain" description="Amidohydrolase-related" evidence="1">
    <location>
        <begin position="52"/>
        <end position="368"/>
    </location>
</feature>
<dbReference type="PANTHER" id="PTHR43135:SF3">
    <property type="entry name" value="ALPHA-D-RIBOSE 1-METHYLPHOSPHONATE 5-TRIPHOSPHATE DIPHOSPHATASE"/>
    <property type="match status" value="1"/>
</dbReference>
<reference evidence="2 3" key="1">
    <citation type="submission" date="2024-09" db="EMBL/GenBank/DDBJ databases">
        <authorList>
            <person name="Sun Q."/>
            <person name="Mori K."/>
        </authorList>
    </citation>
    <scope>NUCLEOTIDE SEQUENCE [LARGE SCALE GENOMIC DNA]</scope>
    <source>
        <strain evidence="2 3">JCM 11201</strain>
    </source>
</reference>
<sequence>MKIVFKQATIYPITSAKLQGDVLIENNKIKAVAPFIEQTGDMEVIDARGLHLLPGFIDVHTHLGLYDEGTGWAGNDANETVEALTPHIRSMDGIYPLDIAFQDAVQSGVTTVHVLPGSQNIIGGTTCVIKTTGISIDKMLLQEPAGLKMALGENPKRVHSHGNKESITRMGIMGMLREAFYEAKNYGNEADFGMLSLIKALNREIPVRIHAHRADDILSAIRLADEFGLDLRIEHCTEGHFVATELANRNLKVCVGPTLTRKSKIELKNKSWKTYQILAEHGVEISITTDHPYTPIQYLNLCAALAVREGLEEQTALEGITINAARNLRLNHRIGSLEAGKDADIVLWSHHPFHYLAKPFLTMIDGKIIYKKNT</sequence>
<keyword evidence="3" id="KW-1185">Reference proteome</keyword>
<dbReference type="Pfam" id="PF01979">
    <property type="entry name" value="Amidohydro_1"/>
    <property type="match status" value="1"/>
</dbReference>